<keyword evidence="2" id="KW-0805">Transcription regulation</keyword>
<accession>A0A9P6N8C0</accession>
<feature type="compositionally biased region" description="Low complexity" evidence="5">
    <location>
        <begin position="1122"/>
        <end position="1134"/>
    </location>
</feature>
<feature type="compositionally biased region" description="Polar residues" evidence="5">
    <location>
        <begin position="951"/>
        <end position="976"/>
    </location>
</feature>
<feature type="compositionally biased region" description="Basic and acidic residues" evidence="5">
    <location>
        <begin position="332"/>
        <end position="342"/>
    </location>
</feature>
<comment type="caution">
    <text evidence="7">The sequence shown here is derived from an EMBL/GenBank/DDBJ whole genome shotgun (WGS) entry which is preliminary data.</text>
</comment>
<keyword evidence="3" id="KW-0804">Transcription</keyword>
<dbReference type="OrthoDB" id="2501489at2759"/>
<name>A0A9P6N8C0_9BASI</name>
<feature type="compositionally biased region" description="Basic and acidic residues" evidence="5">
    <location>
        <begin position="152"/>
        <end position="162"/>
    </location>
</feature>
<dbReference type="InterPro" id="IPR018866">
    <property type="entry name" value="Znf-4CXXC_R1"/>
</dbReference>
<dbReference type="EMBL" id="MU167373">
    <property type="protein sequence ID" value="KAG0141750.1"/>
    <property type="molecule type" value="Genomic_DNA"/>
</dbReference>
<feature type="compositionally biased region" description="Polar residues" evidence="5">
    <location>
        <begin position="1101"/>
        <end position="1113"/>
    </location>
</feature>
<dbReference type="Pfam" id="PF10497">
    <property type="entry name" value="zf-4CXXC_R1"/>
    <property type="match status" value="1"/>
</dbReference>
<feature type="region of interest" description="Disordered" evidence="5">
    <location>
        <begin position="645"/>
        <end position="711"/>
    </location>
</feature>
<evidence type="ECO:0000313" key="7">
    <source>
        <dbReference type="EMBL" id="KAG0141750.1"/>
    </source>
</evidence>
<evidence type="ECO:0000313" key="8">
    <source>
        <dbReference type="Proteomes" id="UP000886653"/>
    </source>
</evidence>
<evidence type="ECO:0000259" key="6">
    <source>
        <dbReference type="Pfam" id="PF10497"/>
    </source>
</evidence>
<feature type="compositionally biased region" description="Polar residues" evidence="5">
    <location>
        <begin position="924"/>
        <end position="934"/>
    </location>
</feature>
<feature type="compositionally biased region" description="Low complexity" evidence="5">
    <location>
        <begin position="696"/>
        <end position="705"/>
    </location>
</feature>
<feature type="region of interest" description="Disordered" evidence="5">
    <location>
        <begin position="1101"/>
        <end position="1137"/>
    </location>
</feature>
<gene>
    <name evidence="7" type="ORF">CROQUDRAFT_673946</name>
</gene>
<evidence type="ECO:0000256" key="3">
    <source>
        <dbReference type="ARBA" id="ARBA00023163"/>
    </source>
</evidence>
<sequence length="1168" mass="128673">MLKGDSINSNLLNSTNSSSPAAPSTENPSMLNPLLPTRFQASPPQDLPAPHQDHSQTSSAYPIENPLLIRNLFRNISPPFKPFGSQEPEVDQDTPDSPNHLILLSPNLQPGTSSMAFPPTQADFGDPPLESQPSSSSLKRIPYQRVYSNHEPSQRKHVDGKVRAPHSSGPSNAYTRLTKDGKTRKHEKNVEAAQIPIYVVDSDQEGFPESSVEWQRDQWRDDNLIEKHETRKKTKALNSNSPEKVGKSSSKARRDLGHESLSPKNERRQHKSSIHDKRRKHSRDLDGPSFNPPNVLITPRSPRPERNRIARQQLDFTMENGAQIEDLQDDSYEPKTQREYEQPKTSTSCKPPSLRRSPDVEPIDPSGSSLGNVRTRTLSGTSVEVAAICSPSHLSNHLDERPHPTHTDQVHEESDDEPPKKKSRPKRPQPPPVSTGSSPSGEPDEHGSPNSNPSPATGASNKQVVYRIPTIIPASVPDAMGQYESSTCHQCRIKTTRPKMICDQSQDPNCVVRVCVTCLMVREVYDDHPELRPPKFEFVPGGRMLCVKCRNLCPCASCRRRRGEKEQCRRGLGGGTKGFYGLTPEEREQAFIKKKEKQEAIRLKKEARPPTEKKTPVVCRREAAAIRHTGFDDDIEQERLQHWAPLPVFPPLPPARKKKRKRLDNLDPARLDCKTGHSESESSCSDSDSNYDTDSEAMSVSSASSDDFHPRNNTVLDPAAFKLSLSTHPPRSLSLSKRWRANGTCEDSSTCPEHVLRAVKRKTKSKAPIVWIKGGAVIQARKPPTKEFMEKLAEEQKVKSTCGSTVAGEEDLNPSNSEQAVQGQDHEDIKMTNGTILGHLNLEDNDLMHTSLQSPSHPINIGTSTTDEAFNSLRPLTVSGDPSKSDWLAPSPRGSNVFVHLSLHAAMQRSHTPQDPPPLIQHGNPFSQAASNPTSDHHVASVESSRGLEVSFNSSLHPDTGPAPTTNGIDVNSSHSGHPKPIHEFGCEPTPLDHQAYLAGLTDEQLTDVLKQGSYEMANQGFLPSPLTGSHSSMKYTNQDGYSTGISPELISASLPVPTTSMAEAGEMTNELTEEDQQMRLIEAANWAAVWGATDGVGGFSLTQPGSGANQDEMTTDKNRPSTTTNTSSLSSPTWEHEAGDKELFLKAMKSSVGDEWLTDVMPLDNSY</sequence>
<evidence type="ECO:0000256" key="2">
    <source>
        <dbReference type="ARBA" id="ARBA00023015"/>
    </source>
</evidence>
<dbReference type="Proteomes" id="UP000886653">
    <property type="component" value="Unassembled WGS sequence"/>
</dbReference>
<feature type="region of interest" description="Disordered" evidence="5">
    <location>
        <begin position="78"/>
        <end position="374"/>
    </location>
</feature>
<dbReference type="AlphaFoldDB" id="A0A9P6N8C0"/>
<evidence type="ECO:0000256" key="1">
    <source>
        <dbReference type="ARBA" id="ARBA00004123"/>
    </source>
</evidence>
<keyword evidence="8" id="KW-1185">Reference proteome</keyword>
<organism evidence="7 8">
    <name type="scientific">Cronartium quercuum f. sp. fusiforme G11</name>
    <dbReference type="NCBI Taxonomy" id="708437"/>
    <lineage>
        <taxon>Eukaryota</taxon>
        <taxon>Fungi</taxon>
        <taxon>Dikarya</taxon>
        <taxon>Basidiomycota</taxon>
        <taxon>Pucciniomycotina</taxon>
        <taxon>Pucciniomycetes</taxon>
        <taxon>Pucciniales</taxon>
        <taxon>Coleosporiaceae</taxon>
        <taxon>Cronartium</taxon>
    </lineage>
</organism>
<dbReference type="GO" id="GO:0005634">
    <property type="term" value="C:nucleus"/>
    <property type="evidence" value="ECO:0007669"/>
    <property type="project" value="UniProtKB-SubCell"/>
</dbReference>
<feature type="region of interest" description="Disordered" evidence="5">
    <location>
        <begin position="908"/>
        <end position="989"/>
    </location>
</feature>
<feature type="compositionally biased region" description="Polar residues" evidence="5">
    <location>
        <begin position="106"/>
        <end position="115"/>
    </location>
</feature>
<feature type="compositionally biased region" description="Low complexity" evidence="5">
    <location>
        <begin position="8"/>
        <end position="29"/>
    </location>
</feature>
<proteinExistence type="predicted"/>
<protein>
    <recommendedName>
        <fullName evidence="6">Zinc-finger domain-containing protein</fullName>
    </recommendedName>
</protein>
<keyword evidence="4" id="KW-0539">Nucleus</keyword>
<reference evidence="7" key="1">
    <citation type="submission" date="2013-11" db="EMBL/GenBank/DDBJ databases">
        <title>Genome sequence of the fusiform rust pathogen reveals effectors for host alternation and coevolution with pine.</title>
        <authorList>
            <consortium name="DOE Joint Genome Institute"/>
            <person name="Smith K."/>
            <person name="Pendleton A."/>
            <person name="Kubisiak T."/>
            <person name="Anderson C."/>
            <person name="Salamov A."/>
            <person name="Aerts A."/>
            <person name="Riley R."/>
            <person name="Clum A."/>
            <person name="Lindquist E."/>
            <person name="Ence D."/>
            <person name="Campbell M."/>
            <person name="Kronenberg Z."/>
            <person name="Feau N."/>
            <person name="Dhillon B."/>
            <person name="Hamelin R."/>
            <person name="Burleigh J."/>
            <person name="Smith J."/>
            <person name="Yandell M."/>
            <person name="Nelson C."/>
            <person name="Grigoriev I."/>
            <person name="Davis J."/>
        </authorList>
    </citation>
    <scope>NUCLEOTIDE SEQUENCE</scope>
    <source>
        <strain evidence="7">G11</strain>
    </source>
</reference>
<evidence type="ECO:0000256" key="4">
    <source>
        <dbReference type="ARBA" id="ARBA00023242"/>
    </source>
</evidence>
<feature type="compositionally biased region" description="Basic residues" evidence="5">
    <location>
        <begin position="267"/>
        <end position="282"/>
    </location>
</feature>
<feature type="compositionally biased region" description="Low complexity" evidence="5">
    <location>
        <begin position="127"/>
        <end position="138"/>
    </location>
</feature>
<feature type="compositionally biased region" description="Basic and acidic residues" evidence="5">
    <location>
        <begin position="396"/>
        <end position="420"/>
    </location>
</feature>
<evidence type="ECO:0000256" key="5">
    <source>
        <dbReference type="SAM" id="MobiDB-lite"/>
    </source>
</evidence>
<feature type="compositionally biased region" description="Basic and acidic residues" evidence="5">
    <location>
        <begin position="663"/>
        <end position="680"/>
    </location>
</feature>
<feature type="domain" description="Zinc-finger" evidence="6">
    <location>
        <begin position="484"/>
        <end position="565"/>
    </location>
</feature>
<feature type="region of interest" description="Disordered" evidence="5">
    <location>
        <begin position="394"/>
        <end position="461"/>
    </location>
</feature>
<feature type="region of interest" description="Disordered" evidence="5">
    <location>
        <begin position="1"/>
        <end position="63"/>
    </location>
</feature>
<feature type="compositionally biased region" description="Basic and acidic residues" evidence="5">
    <location>
        <begin position="214"/>
        <end position="229"/>
    </location>
</feature>
<comment type="subcellular location">
    <subcellularLocation>
        <location evidence="1">Nucleus</location>
    </subcellularLocation>
</comment>
<feature type="compositionally biased region" description="Polar residues" evidence="5">
    <location>
        <begin position="448"/>
        <end position="461"/>
    </location>
</feature>